<evidence type="ECO:0000313" key="8">
    <source>
        <dbReference type="Proteomes" id="UP001221757"/>
    </source>
</evidence>
<sequence length="75" mass="7917">ACPGGPVTNTYVGRKLSLNITPDGLLPNPNSPVKVLTDRFANMGFTIRELMALIGAHSTGKQRFVNTAAANASFD</sequence>
<dbReference type="InterPro" id="IPR002016">
    <property type="entry name" value="Haem_peroxidase"/>
</dbReference>
<dbReference type="GO" id="GO:0020037">
    <property type="term" value="F:heme binding"/>
    <property type="evidence" value="ECO:0007669"/>
    <property type="project" value="UniProtKB-UniRule"/>
</dbReference>
<feature type="non-terminal residue" evidence="7">
    <location>
        <position position="1"/>
    </location>
</feature>
<evidence type="ECO:0000256" key="3">
    <source>
        <dbReference type="ARBA" id="ARBA00023180"/>
    </source>
</evidence>
<feature type="binding site" description="axial binding residue" evidence="4">
    <location>
        <position position="57"/>
    </location>
    <ligand>
        <name>heme b</name>
        <dbReference type="ChEBI" id="CHEBI:60344"/>
    </ligand>
    <ligandPart>
        <name>Fe</name>
        <dbReference type="ChEBI" id="CHEBI:18248"/>
    </ligandPart>
</feature>
<comment type="cofactor">
    <cofactor evidence="4 5">
        <name>Ca(2+)</name>
        <dbReference type="ChEBI" id="CHEBI:29108"/>
    </cofactor>
    <text evidence="4 5">Binds 2 calcium ions per subunit.</text>
</comment>
<dbReference type="PRINTS" id="PR00462">
    <property type="entry name" value="LIGNINASE"/>
</dbReference>
<feature type="binding site" evidence="4">
    <location>
        <position position="58"/>
    </location>
    <ligand>
        <name>Ca(2+)</name>
        <dbReference type="ChEBI" id="CHEBI:29108"/>
        <label>2</label>
    </ligand>
</feature>
<evidence type="ECO:0000313" key="7">
    <source>
        <dbReference type="EMBL" id="KAJ7625213.1"/>
    </source>
</evidence>
<gene>
    <name evidence="7" type="ORF">B0H17DRAFT_856087</name>
</gene>
<dbReference type="GO" id="GO:0046872">
    <property type="term" value="F:metal ion binding"/>
    <property type="evidence" value="ECO:0007669"/>
    <property type="project" value="UniProtKB-UniRule"/>
</dbReference>
<keyword evidence="5 7" id="KW-0575">Peroxidase</keyword>
<dbReference type="Gene3D" id="1.10.420.10">
    <property type="entry name" value="Peroxidase, domain 2"/>
    <property type="match status" value="1"/>
</dbReference>
<evidence type="ECO:0000259" key="6">
    <source>
        <dbReference type="PROSITE" id="PS50873"/>
    </source>
</evidence>
<name>A0AAD7FI37_MYCRO</name>
<organism evidence="7 8">
    <name type="scientific">Mycena rosella</name>
    <name type="common">Pink bonnet</name>
    <name type="synonym">Agaricus rosellus</name>
    <dbReference type="NCBI Taxonomy" id="1033263"/>
    <lineage>
        <taxon>Eukaryota</taxon>
        <taxon>Fungi</taxon>
        <taxon>Dikarya</taxon>
        <taxon>Basidiomycota</taxon>
        <taxon>Agaricomycotina</taxon>
        <taxon>Agaricomycetes</taxon>
        <taxon>Agaricomycetidae</taxon>
        <taxon>Agaricales</taxon>
        <taxon>Marasmiineae</taxon>
        <taxon>Mycenaceae</taxon>
        <taxon>Mycena</taxon>
    </lineage>
</organism>
<dbReference type="Pfam" id="PF00141">
    <property type="entry name" value="peroxidase"/>
    <property type="match status" value="1"/>
</dbReference>
<dbReference type="InterPro" id="IPR001621">
    <property type="entry name" value="Ligninase"/>
</dbReference>
<feature type="binding site" evidence="4">
    <location>
        <position position="75"/>
    </location>
    <ligand>
        <name>Ca(2+)</name>
        <dbReference type="ChEBI" id="CHEBI:29108"/>
        <label>2</label>
    </ligand>
</feature>
<keyword evidence="4 5" id="KW-0479">Metal-binding</keyword>
<keyword evidence="3" id="KW-0325">Glycoprotein</keyword>
<proteinExistence type="inferred from homology"/>
<dbReference type="EC" id="1.11.1.-" evidence="5"/>
<keyword evidence="4" id="KW-0349">Heme</keyword>
<keyword evidence="5" id="KW-0560">Oxidoreductase</keyword>
<dbReference type="Proteomes" id="UP001221757">
    <property type="component" value="Unassembled WGS sequence"/>
</dbReference>
<evidence type="ECO:0000256" key="5">
    <source>
        <dbReference type="RuleBase" id="RU363051"/>
    </source>
</evidence>
<comment type="similarity">
    <text evidence="1 5">Belongs to the peroxidase family. Ligninase subfamily.</text>
</comment>
<evidence type="ECO:0000256" key="2">
    <source>
        <dbReference type="ARBA" id="ARBA00022525"/>
    </source>
</evidence>
<feature type="domain" description="Plant heme peroxidase family profile" evidence="6">
    <location>
        <begin position="1"/>
        <end position="60"/>
    </location>
</feature>
<keyword evidence="4" id="KW-0408">Iron</keyword>
<dbReference type="AlphaFoldDB" id="A0AAD7FI37"/>
<evidence type="ECO:0000256" key="1">
    <source>
        <dbReference type="ARBA" id="ARBA00006089"/>
    </source>
</evidence>
<dbReference type="GO" id="GO:0004601">
    <property type="term" value="F:peroxidase activity"/>
    <property type="evidence" value="ECO:0007669"/>
    <property type="project" value="UniProtKB-KW"/>
</dbReference>
<dbReference type="SUPFAM" id="SSF48113">
    <property type="entry name" value="Heme-dependent peroxidases"/>
    <property type="match status" value="1"/>
</dbReference>
<dbReference type="PROSITE" id="PS50873">
    <property type="entry name" value="PEROXIDASE_4"/>
    <property type="match status" value="1"/>
</dbReference>
<keyword evidence="8" id="KW-1185">Reference proteome</keyword>
<feature type="non-terminal residue" evidence="7">
    <location>
        <position position="75"/>
    </location>
</feature>
<comment type="caution">
    <text evidence="7">The sequence shown here is derived from an EMBL/GenBank/DDBJ whole genome shotgun (WGS) entry which is preliminary data.</text>
</comment>
<protein>
    <recommendedName>
        <fullName evidence="5">Peroxidase</fullName>
        <ecNumber evidence="5">1.11.1.-</ecNumber>
    </recommendedName>
</protein>
<dbReference type="EMBL" id="JARKIE010000602">
    <property type="protein sequence ID" value="KAJ7625213.1"/>
    <property type="molecule type" value="Genomic_DNA"/>
</dbReference>
<accession>A0AAD7FI37</accession>
<dbReference type="InterPro" id="IPR010255">
    <property type="entry name" value="Haem_peroxidase_sf"/>
</dbReference>
<keyword evidence="4 5" id="KW-0106">Calcium</keyword>
<reference evidence="7" key="1">
    <citation type="submission" date="2023-03" db="EMBL/GenBank/DDBJ databases">
        <title>Massive genome expansion in bonnet fungi (Mycena s.s.) driven by repeated elements and novel gene families across ecological guilds.</title>
        <authorList>
            <consortium name="Lawrence Berkeley National Laboratory"/>
            <person name="Harder C.B."/>
            <person name="Miyauchi S."/>
            <person name="Viragh M."/>
            <person name="Kuo A."/>
            <person name="Thoen E."/>
            <person name="Andreopoulos B."/>
            <person name="Lu D."/>
            <person name="Skrede I."/>
            <person name="Drula E."/>
            <person name="Henrissat B."/>
            <person name="Morin E."/>
            <person name="Kohler A."/>
            <person name="Barry K."/>
            <person name="LaButti K."/>
            <person name="Morin E."/>
            <person name="Salamov A."/>
            <person name="Lipzen A."/>
            <person name="Mereny Z."/>
            <person name="Hegedus B."/>
            <person name="Baldrian P."/>
            <person name="Stursova M."/>
            <person name="Weitz H."/>
            <person name="Taylor A."/>
            <person name="Grigoriev I.V."/>
            <person name="Nagy L.G."/>
            <person name="Martin F."/>
            <person name="Kauserud H."/>
        </authorList>
    </citation>
    <scope>NUCLEOTIDE SEQUENCE</scope>
    <source>
        <strain evidence="7">CBHHK067</strain>
    </source>
</reference>
<dbReference type="GO" id="GO:0006979">
    <property type="term" value="P:response to oxidative stress"/>
    <property type="evidence" value="ECO:0007669"/>
    <property type="project" value="InterPro"/>
</dbReference>
<keyword evidence="2" id="KW-0964">Secreted</keyword>
<comment type="cofactor">
    <cofactor evidence="4">
        <name>heme b</name>
        <dbReference type="ChEBI" id="CHEBI:60344"/>
    </cofactor>
    <text evidence="4">Binds 1 heme b (iron(II)-protoporphyrin IX) group per subunit.</text>
</comment>
<evidence type="ECO:0000256" key="4">
    <source>
        <dbReference type="PIRSR" id="PIRSR601621-2"/>
    </source>
</evidence>